<evidence type="ECO:0000313" key="1">
    <source>
        <dbReference type="EMBL" id="KKK88036.1"/>
    </source>
</evidence>
<dbReference type="Gene3D" id="3.40.50.300">
    <property type="entry name" value="P-loop containing nucleotide triphosphate hydrolases"/>
    <property type="match status" value="1"/>
</dbReference>
<dbReference type="SUPFAM" id="SSF52540">
    <property type="entry name" value="P-loop containing nucleoside triphosphate hydrolases"/>
    <property type="match status" value="1"/>
</dbReference>
<protein>
    <submittedName>
        <fullName evidence="1">Uncharacterized protein</fullName>
    </submittedName>
</protein>
<organism evidence="1">
    <name type="scientific">marine sediment metagenome</name>
    <dbReference type="NCBI Taxonomy" id="412755"/>
    <lineage>
        <taxon>unclassified sequences</taxon>
        <taxon>metagenomes</taxon>
        <taxon>ecological metagenomes</taxon>
    </lineage>
</organism>
<name>A0A0F9BUH2_9ZZZZ</name>
<dbReference type="InterPro" id="IPR027417">
    <property type="entry name" value="P-loop_NTPase"/>
</dbReference>
<feature type="non-terminal residue" evidence="1">
    <location>
        <position position="188"/>
    </location>
</feature>
<dbReference type="EMBL" id="LAZR01050136">
    <property type="protein sequence ID" value="KKK88036.1"/>
    <property type="molecule type" value="Genomic_DNA"/>
</dbReference>
<comment type="caution">
    <text evidence="1">The sequence shown here is derived from an EMBL/GenBank/DDBJ whole genome shotgun (WGS) entry which is preliminary data.</text>
</comment>
<gene>
    <name evidence="1" type="ORF">LCGC14_2747210</name>
</gene>
<reference evidence="1" key="1">
    <citation type="journal article" date="2015" name="Nature">
        <title>Complex archaea that bridge the gap between prokaryotes and eukaryotes.</title>
        <authorList>
            <person name="Spang A."/>
            <person name="Saw J.H."/>
            <person name="Jorgensen S.L."/>
            <person name="Zaremba-Niedzwiedzka K."/>
            <person name="Martijn J."/>
            <person name="Lind A.E."/>
            <person name="van Eijk R."/>
            <person name="Schleper C."/>
            <person name="Guy L."/>
            <person name="Ettema T.J."/>
        </authorList>
    </citation>
    <scope>NUCLEOTIDE SEQUENCE</scope>
</reference>
<sequence>MKLTGYLFSGASGPVESGYLPMGDVTVVLGPNDTGKTRLVEDLARYLGQRLGDADDLRMHRAPAGRGIVFGEFTHDEMARLFERTVKPGEKPRLSSFTRLGVQTRLIDSDRAELRDYPHGSEDAWNLVVDALSDSMQLGFSRADGDDGELAEWAVWWCLPAKKELQGELADAVRETVVPHPPLVTGDA</sequence>
<accession>A0A0F9BUH2</accession>
<proteinExistence type="predicted"/>
<dbReference type="AlphaFoldDB" id="A0A0F9BUH2"/>